<reference evidence="7" key="1">
    <citation type="journal article" date="2019" name="Int. J. Syst. Evol. Microbiol.">
        <title>The Global Catalogue of Microorganisms (GCM) 10K type strain sequencing project: providing services to taxonomists for standard genome sequencing and annotation.</title>
        <authorList>
            <consortium name="The Broad Institute Genomics Platform"/>
            <consortium name="The Broad Institute Genome Sequencing Center for Infectious Disease"/>
            <person name="Wu L."/>
            <person name="Ma J."/>
        </authorList>
    </citation>
    <scope>NUCLEOTIDE SEQUENCE [LARGE SCALE GENOMIC DNA]</scope>
    <source>
        <strain evidence="7">KCTC 33676</strain>
    </source>
</reference>
<dbReference type="PANTHER" id="PTHR48105">
    <property type="entry name" value="THIOREDOXIN REDUCTASE 1-RELATED-RELATED"/>
    <property type="match status" value="1"/>
</dbReference>
<dbReference type="RefSeq" id="WP_379930883.1">
    <property type="nucleotide sequence ID" value="NZ_JBHUMM010000043.1"/>
</dbReference>
<dbReference type="InterPro" id="IPR023753">
    <property type="entry name" value="FAD/NAD-binding_dom"/>
</dbReference>
<keyword evidence="7" id="KW-1185">Reference proteome</keyword>
<dbReference type="SUPFAM" id="SSF51905">
    <property type="entry name" value="FAD/NAD(P)-binding domain"/>
    <property type="match status" value="1"/>
</dbReference>
<name>A0ABW5RGY3_9BACL</name>
<evidence type="ECO:0000313" key="6">
    <source>
        <dbReference type="EMBL" id="MFD2673317.1"/>
    </source>
</evidence>
<evidence type="ECO:0000256" key="1">
    <source>
        <dbReference type="ARBA" id="ARBA00001974"/>
    </source>
</evidence>
<dbReference type="PRINTS" id="PR00469">
    <property type="entry name" value="PNDRDTASEII"/>
</dbReference>
<dbReference type="Gene3D" id="3.50.50.60">
    <property type="entry name" value="FAD/NAD(P)-binding domain"/>
    <property type="match status" value="1"/>
</dbReference>
<dbReference type="Pfam" id="PF07992">
    <property type="entry name" value="Pyr_redox_2"/>
    <property type="match status" value="1"/>
</dbReference>
<keyword evidence="4" id="KW-0560">Oxidoreductase</keyword>
<dbReference type="Proteomes" id="UP001597497">
    <property type="component" value="Unassembled WGS sequence"/>
</dbReference>
<evidence type="ECO:0000313" key="7">
    <source>
        <dbReference type="Proteomes" id="UP001597497"/>
    </source>
</evidence>
<gene>
    <name evidence="6" type="ORF">ACFSUC_17215</name>
</gene>
<feature type="domain" description="FAD/NAD(P)-binding" evidence="5">
    <location>
        <begin position="3"/>
        <end position="35"/>
    </location>
</feature>
<comment type="caution">
    <text evidence="6">The sequence shown here is derived from an EMBL/GenBank/DDBJ whole genome shotgun (WGS) entry which is preliminary data.</text>
</comment>
<evidence type="ECO:0000259" key="5">
    <source>
        <dbReference type="Pfam" id="PF07992"/>
    </source>
</evidence>
<proteinExistence type="predicted"/>
<evidence type="ECO:0000256" key="3">
    <source>
        <dbReference type="ARBA" id="ARBA00022630"/>
    </source>
</evidence>
<comment type="subunit">
    <text evidence="2">Homodimer.</text>
</comment>
<sequence length="202" mass="21312">MHYDIVIIGAGPAGASAGIFAARAKKNVLILDEDNSGTKKAWIDNHYAVMGMTGYDVFETGKKQAEKFGAKLLTTKVLNLVPVADDCSEQDKAAQEGTAGRFRLTTEDGVFDASIVMMASGSSKELAKSLDMKMKKGSEPGTGMVIDVDAEGRTSIPGIWAAGLCTGSSMHVAVTAGDGARTAIHILSEMNGKRHVDHDMMC</sequence>
<dbReference type="InterPro" id="IPR036188">
    <property type="entry name" value="FAD/NAD-bd_sf"/>
</dbReference>
<evidence type="ECO:0000256" key="2">
    <source>
        <dbReference type="ARBA" id="ARBA00011738"/>
    </source>
</evidence>
<evidence type="ECO:0000256" key="4">
    <source>
        <dbReference type="ARBA" id="ARBA00023002"/>
    </source>
</evidence>
<dbReference type="EMBL" id="JBHUMM010000043">
    <property type="protein sequence ID" value="MFD2673317.1"/>
    <property type="molecule type" value="Genomic_DNA"/>
</dbReference>
<organism evidence="6 7">
    <name type="scientific">Marinicrinis sediminis</name>
    <dbReference type="NCBI Taxonomy" id="1652465"/>
    <lineage>
        <taxon>Bacteria</taxon>
        <taxon>Bacillati</taxon>
        <taxon>Bacillota</taxon>
        <taxon>Bacilli</taxon>
        <taxon>Bacillales</taxon>
        <taxon>Paenibacillaceae</taxon>
    </lineage>
</organism>
<dbReference type="InterPro" id="IPR050097">
    <property type="entry name" value="Ferredoxin-NADP_redctase_2"/>
</dbReference>
<keyword evidence="3" id="KW-0285">Flavoprotein</keyword>
<comment type="cofactor">
    <cofactor evidence="1">
        <name>FAD</name>
        <dbReference type="ChEBI" id="CHEBI:57692"/>
    </cofactor>
</comment>
<accession>A0ABW5RGY3</accession>
<protein>
    <submittedName>
        <fullName evidence="6">FAD-dependent oxidoreductase</fullName>
    </submittedName>
</protein>
<dbReference type="PRINTS" id="PR00368">
    <property type="entry name" value="FADPNR"/>
</dbReference>